<keyword evidence="1" id="KW-0812">Transmembrane</keyword>
<reference evidence="2" key="1">
    <citation type="submission" date="2023-07" db="EMBL/GenBank/DDBJ databases">
        <authorList>
            <person name="Xia Y."/>
        </authorList>
    </citation>
    <scope>NUCLEOTIDE SEQUENCE</scope>
    <source>
        <strain evidence="2">E</strain>
    </source>
</reference>
<keyword evidence="1" id="KW-0472">Membrane</keyword>
<dbReference type="EMBL" id="OR343189">
    <property type="protein sequence ID" value="WNL50363.1"/>
    <property type="molecule type" value="Genomic_DNA"/>
</dbReference>
<accession>A0AA96ENK1</accession>
<proteinExistence type="predicted"/>
<feature type="transmembrane region" description="Helical" evidence="1">
    <location>
        <begin position="103"/>
        <end position="129"/>
    </location>
</feature>
<organism evidence="2">
    <name type="scientific">Marseillevirus sp</name>
    <dbReference type="NCBI Taxonomy" id="2809551"/>
    <lineage>
        <taxon>Viruses</taxon>
        <taxon>Varidnaviria</taxon>
        <taxon>Bamfordvirae</taxon>
        <taxon>Nucleocytoviricota</taxon>
        <taxon>Megaviricetes</taxon>
        <taxon>Pimascovirales</taxon>
        <taxon>Pimascovirales incertae sedis</taxon>
        <taxon>Marseilleviridae</taxon>
        <taxon>Marseillevirus</taxon>
    </lineage>
</organism>
<protein>
    <submittedName>
        <fullName evidence="2">Uncharacterized protein</fullName>
    </submittedName>
</protein>
<evidence type="ECO:0000313" key="2">
    <source>
        <dbReference type="EMBL" id="WNL50363.1"/>
    </source>
</evidence>
<keyword evidence="1" id="KW-1133">Transmembrane helix</keyword>
<gene>
    <name evidence="2" type="ORF">MarDSR_324</name>
</gene>
<name>A0AA96ENK1_9VIRU</name>
<evidence type="ECO:0000256" key="1">
    <source>
        <dbReference type="SAM" id="Phobius"/>
    </source>
</evidence>
<sequence>MLFSKILESFQEIVPKNVLLSIYGRNFLEKESQVSFAFAIFFNDSSIRETIRNKVFVVSFNALSDTFPSNNSDSAILSTLFSNNFCSTEEGGGGLTPGETAGIVIGAIIGAAIGAAALAALIIGAFIVFRLMNKAPAPEQLTSQTEAFTETVSKDNAIFADPVQSVNNELYTL</sequence>